<dbReference type="SUPFAM" id="SSF56935">
    <property type="entry name" value="Porins"/>
    <property type="match status" value="1"/>
</dbReference>
<evidence type="ECO:0000313" key="3">
    <source>
        <dbReference type="Proteomes" id="UP000295620"/>
    </source>
</evidence>
<dbReference type="EMBL" id="SNYC01000005">
    <property type="protein sequence ID" value="TDQ08512.1"/>
    <property type="molecule type" value="Genomic_DNA"/>
</dbReference>
<name>A0A4R6SWJ6_9SPHI</name>
<gene>
    <name evidence="2" type="ORF">ATK78_3028</name>
</gene>
<dbReference type="Proteomes" id="UP000295620">
    <property type="component" value="Unassembled WGS sequence"/>
</dbReference>
<evidence type="ECO:0000259" key="1">
    <source>
        <dbReference type="Pfam" id="PF14905"/>
    </source>
</evidence>
<dbReference type="Pfam" id="PF14905">
    <property type="entry name" value="OMP_b-brl_3"/>
    <property type="match status" value="1"/>
</dbReference>
<dbReference type="InterPro" id="IPR008969">
    <property type="entry name" value="CarboxyPept-like_regulatory"/>
</dbReference>
<comment type="caution">
    <text evidence="2">The sequence shown here is derived from an EMBL/GenBank/DDBJ whole genome shotgun (WGS) entry which is preliminary data.</text>
</comment>
<accession>A0A4R6SWJ6</accession>
<dbReference type="AlphaFoldDB" id="A0A4R6SWJ6"/>
<proteinExistence type="predicted"/>
<organism evidence="2 3">
    <name type="scientific">Pedobacter metabolipauper</name>
    <dbReference type="NCBI Taxonomy" id="425513"/>
    <lineage>
        <taxon>Bacteria</taxon>
        <taxon>Pseudomonadati</taxon>
        <taxon>Bacteroidota</taxon>
        <taxon>Sphingobacteriia</taxon>
        <taxon>Sphingobacteriales</taxon>
        <taxon>Sphingobacteriaceae</taxon>
        <taxon>Pedobacter</taxon>
    </lineage>
</organism>
<protein>
    <submittedName>
        <fullName evidence="2">Outer membrane beta-barrel protein</fullName>
    </submittedName>
</protein>
<dbReference type="SUPFAM" id="SSF49464">
    <property type="entry name" value="Carboxypeptidase regulatory domain-like"/>
    <property type="match status" value="1"/>
</dbReference>
<evidence type="ECO:0000313" key="2">
    <source>
        <dbReference type="EMBL" id="TDQ08512.1"/>
    </source>
</evidence>
<feature type="domain" description="Outer membrane protein beta-barrel" evidence="1">
    <location>
        <begin position="466"/>
        <end position="932"/>
    </location>
</feature>
<sequence>MLNALNVLKMIRNILFSLIFLCLSFNVQAQKKDSIYVGLVDGLVRDSVHNYVLKSATLSIYRADNAQLLSYQLANNFGKFQFKELPVGIRLRITASYIGYQSISQEFIIPANTRKIILKAMNLERAENNLQEVNIVAERPPVRMKGDTLEFNADAFKLDTNAVVEDLLRKLPGVTIWSDGLITVNGKKISNVLVDGKLFFGGDTKIATQNLPKNAVDKIQVYTDKEDKNVVDPNTNLNIVLKKDKKDGYFGKIGMGYGTDKRYAFDGMLSGFTAKTQLSLVGSRNNVNKTANDVQTLIGYSSFKGEGIEQDYQSDFSKQGLNEFSSGGATFAHEFNKKTSLKADYFYSDSQNEVLDQVQTLVTLNENALLVQDKVGTSVNGNTSHRASANYTHNYEQANFYINSSLQGQQRYSQNAQVMESLNTETNAQSKNKSQQDNEDRQTGINLFTGLAMKRYYDNASHHSKSINLEVVYKYGGNKRNYESTRITEFTSNIPGEGQYFNRKYKTDENNASHSLSTNFSDLLGLLNSGSHFFTVNFKNELTSYDSREETWVGDLNTGSQQYISNANLTNTSHYRSLNERPGLEFTKSITKSLSSRYSKTWSMNFFAQARLFDQKNNSDKAFQKLDKSYAHFIPAASINYKNDQYGHYYHNYSLNYTTSVSYPGIYQLAPIVDDANVYYLHLGNPVLKPAYTHEAVLKFTHAGGQTKNSEFISVNLTAGITKDHFSDSSNYDALGRNVHYTVNVSDRKYIGYYGSLYEVYNIKDHQFQVSYTSSLNYGRNPGYINGSEVMTKSLNTNNQLSLGYSFKGLVNTGLSQSLLTYNRTQQGSSDNSYKNLVTGINAGLNWPKNVFISSNLNYNKSISSYAEDVNFTIWNANVGYRFLKGNNGEVKFSALDLLHQNTSIINYGDSNSITRGTVNVLQQYFMVSLAYYPRKFGSIKK</sequence>
<dbReference type="InterPro" id="IPR041700">
    <property type="entry name" value="OMP_b-brl_3"/>
</dbReference>
<reference evidence="2 3" key="1">
    <citation type="submission" date="2019-03" db="EMBL/GenBank/DDBJ databases">
        <title>Genomic Encyclopedia of Archaeal and Bacterial Type Strains, Phase II (KMG-II): from individual species to whole genera.</title>
        <authorList>
            <person name="Goeker M."/>
        </authorList>
    </citation>
    <scope>NUCLEOTIDE SEQUENCE [LARGE SCALE GENOMIC DNA]</scope>
    <source>
        <strain evidence="2 3">DSM 19035</strain>
    </source>
</reference>
<keyword evidence="3" id="KW-1185">Reference proteome</keyword>